<keyword evidence="4" id="KW-1185">Reference proteome</keyword>
<dbReference type="STRING" id="1184609.KILIM_013_00020"/>
<dbReference type="PANTHER" id="PTHR36837:SF4">
    <property type="entry name" value="BLR0908 PROTEIN"/>
    <property type="match status" value="1"/>
</dbReference>
<dbReference type="eggNOG" id="COG4553">
    <property type="taxonomic scope" value="Bacteria"/>
</dbReference>
<protein>
    <submittedName>
        <fullName evidence="3">Putative polyhydroxyalkanoate depolymerase</fullName>
    </submittedName>
</protein>
<name>K6WRZ9_9MICO</name>
<organism evidence="3 4">
    <name type="scientific">Kineosphaera limosa NBRC 100340</name>
    <dbReference type="NCBI Taxonomy" id="1184609"/>
    <lineage>
        <taxon>Bacteria</taxon>
        <taxon>Bacillati</taxon>
        <taxon>Actinomycetota</taxon>
        <taxon>Actinomycetes</taxon>
        <taxon>Micrococcales</taxon>
        <taxon>Dermatophilaceae</taxon>
        <taxon>Kineosphaera</taxon>
    </lineage>
</organism>
<evidence type="ECO:0000256" key="1">
    <source>
        <dbReference type="SAM" id="MobiDB-lite"/>
    </source>
</evidence>
<dbReference type="EMBL" id="BAHD01000013">
    <property type="protein sequence ID" value="GAB94847.1"/>
    <property type="molecule type" value="Genomic_DNA"/>
</dbReference>
<reference evidence="3 4" key="1">
    <citation type="submission" date="2012-08" db="EMBL/GenBank/DDBJ databases">
        <title>Whole genome shotgun sequence of Kineosphaera limosa NBRC 100340.</title>
        <authorList>
            <person name="Yoshida I."/>
            <person name="Isaki S."/>
            <person name="Hosoyama A."/>
            <person name="Tsuchikane K."/>
            <person name="Katsumata H."/>
            <person name="Ando Y."/>
            <person name="Ohji S."/>
            <person name="Hamada M."/>
            <person name="Tamura T."/>
            <person name="Yamazoe A."/>
            <person name="Yamazaki S."/>
            <person name="Fujita N."/>
        </authorList>
    </citation>
    <scope>NUCLEOTIDE SEQUENCE [LARGE SCALE GENOMIC DNA]</scope>
    <source>
        <strain evidence="3 4">NBRC 100340</strain>
    </source>
</reference>
<dbReference type="InterPro" id="IPR009656">
    <property type="entry name" value="PHB_depo_C"/>
</dbReference>
<dbReference type="AlphaFoldDB" id="K6WRZ9"/>
<dbReference type="Pfam" id="PF06850">
    <property type="entry name" value="PHB_depo_C"/>
    <property type="match status" value="1"/>
</dbReference>
<dbReference type="InterPro" id="IPR051321">
    <property type="entry name" value="PHA/PHB_synthase"/>
</dbReference>
<feature type="domain" description="PHB de-polymerase C-terminal" evidence="2">
    <location>
        <begin position="236"/>
        <end position="428"/>
    </location>
</feature>
<dbReference type="NCBIfam" id="TIGR01849">
    <property type="entry name" value="PHB_depoly_PhaZ"/>
    <property type="match status" value="1"/>
</dbReference>
<dbReference type="InterPro" id="IPR029058">
    <property type="entry name" value="AB_hydrolase_fold"/>
</dbReference>
<dbReference type="OrthoDB" id="9800634at2"/>
<evidence type="ECO:0000259" key="2">
    <source>
        <dbReference type="Pfam" id="PF06850"/>
    </source>
</evidence>
<accession>K6WRZ9</accession>
<sequence length="496" mass="55928">MMSTRGSAFRARVAGETLYNPWLDHMHRLGATSLKLMALNAAMQRDIVHIHRDLGRIYGQPKIMERLQEYTAKITGANVALMEQLSRDYIKPEFDLKFTTIDDHLVEVVEEVAVSKPFCRLLHFRRRDVNRNDPKVLLVAPQSGHYATLLRPTVERLLPEAEVYVTDWANAREVPTEAGEFTLDTYADYTREFIETLGPEVNVLAICQSTVPVVMACSRLAEDNPDAQPLTITLMAGPLDPGAAPTDVTKLADKMHLPTYLSAFTTVAPNGRRVYPGYVQLMSFIAMNPENHFSSHRDLYNYHVADDTHPGRERIERFYREYFAVADLTAEFYADTVSRVFIKKDLANDRMTHNGKPVKPEFITCPIIGIEGGMDDISAPGQTREFLRKFTGSNDVSFYEQDHAGHYGVFAGGHWRREISSRVLGKIREAAAAKGIEYSSPQTPTEPIEAYDPQRMYERAPAPQPKPQDLAPKKLVPGAGELTSWWKLFMPNKPAA</sequence>
<proteinExistence type="predicted"/>
<dbReference type="InterPro" id="IPR010915">
    <property type="entry name" value="PHB_depoly_PhaZ"/>
</dbReference>
<dbReference type="RefSeq" id="WP_006591379.1">
    <property type="nucleotide sequence ID" value="NZ_BAHD01000013.1"/>
</dbReference>
<gene>
    <name evidence="3" type="ORF">KILIM_013_00020</name>
</gene>
<dbReference type="SUPFAM" id="SSF53474">
    <property type="entry name" value="alpha/beta-Hydrolases"/>
    <property type="match status" value="1"/>
</dbReference>
<feature type="region of interest" description="Disordered" evidence="1">
    <location>
        <begin position="454"/>
        <end position="474"/>
    </location>
</feature>
<dbReference type="PANTHER" id="PTHR36837">
    <property type="entry name" value="POLY(3-HYDROXYALKANOATE) POLYMERASE SUBUNIT PHAC"/>
    <property type="match status" value="1"/>
</dbReference>
<comment type="caution">
    <text evidence="3">The sequence shown here is derived from an EMBL/GenBank/DDBJ whole genome shotgun (WGS) entry which is preliminary data.</text>
</comment>
<dbReference type="Proteomes" id="UP000008366">
    <property type="component" value="Unassembled WGS sequence"/>
</dbReference>
<evidence type="ECO:0000313" key="4">
    <source>
        <dbReference type="Proteomes" id="UP000008366"/>
    </source>
</evidence>
<dbReference type="Gene3D" id="3.40.50.1820">
    <property type="entry name" value="alpha/beta hydrolase"/>
    <property type="match status" value="1"/>
</dbReference>
<evidence type="ECO:0000313" key="3">
    <source>
        <dbReference type="EMBL" id="GAB94847.1"/>
    </source>
</evidence>